<evidence type="ECO:0000256" key="2">
    <source>
        <dbReference type="ARBA" id="ARBA00022679"/>
    </source>
</evidence>
<comment type="caution">
    <text evidence="5">The sequence shown here is derived from an EMBL/GenBank/DDBJ whole genome shotgun (WGS) entry which is preliminary data.</text>
</comment>
<evidence type="ECO:0000313" key="5">
    <source>
        <dbReference type="EMBL" id="HIY66502.1"/>
    </source>
</evidence>
<dbReference type="Proteomes" id="UP000824005">
    <property type="component" value="Unassembled WGS sequence"/>
</dbReference>
<sequence>MTTALRVILDDVGGQTRTPLAWYGEEITRALIQTAPDEIGVSAFTAAISSEREARIHELFPGLLDLEHAMLPAREMREAWLHSLTTFPLPGLVHSTSLFAPLRARIDDDSGQMVVTVHGAAAVSDRSTAKDRWFEKAIKRAWKHADGIVVPTYAVANELGEMFDFRGRIRVIAGGVADSLALPDNADERARLMTLPERFAVVMTQQSTQSTGQDLVKLLADAAMPDIPIVVVGPVAWDDETLSAMAVKAGIPPARYWPVGELDDADLAVVLSRASALVHISRNDAFALPVLAAFKLECPVVHIATPSLDEVSNGAAISVSPSPDGDLSRPIAEGLRRVLEESGLAEELVALGSDRVRLYDWRMAAEQIWQFHADL</sequence>
<organism evidence="5 6">
    <name type="scientific">Candidatus Agrococcus pullicola</name>
    <dbReference type="NCBI Taxonomy" id="2838429"/>
    <lineage>
        <taxon>Bacteria</taxon>
        <taxon>Bacillati</taxon>
        <taxon>Actinomycetota</taxon>
        <taxon>Actinomycetes</taxon>
        <taxon>Micrococcales</taxon>
        <taxon>Microbacteriaceae</taxon>
        <taxon>Agrococcus</taxon>
    </lineage>
</organism>
<dbReference type="SUPFAM" id="SSF53756">
    <property type="entry name" value="UDP-Glycosyltransferase/glycogen phosphorylase"/>
    <property type="match status" value="1"/>
</dbReference>
<dbReference type="Gene3D" id="3.40.50.2000">
    <property type="entry name" value="Glycogen Phosphorylase B"/>
    <property type="match status" value="2"/>
</dbReference>
<reference evidence="5" key="2">
    <citation type="submission" date="2021-04" db="EMBL/GenBank/DDBJ databases">
        <authorList>
            <person name="Gilroy R."/>
        </authorList>
    </citation>
    <scope>NUCLEOTIDE SEQUENCE</scope>
    <source>
        <strain evidence="5">ChiGjej1B1-98</strain>
    </source>
</reference>
<reference evidence="5" key="1">
    <citation type="journal article" date="2021" name="PeerJ">
        <title>Extensive microbial diversity within the chicken gut microbiome revealed by metagenomics and culture.</title>
        <authorList>
            <person name="Gilroy R."/>
            <person name="Ravi A."/>
            <person name="Getino M."/>
            <person name="Pursley I."/>
            <person name="Horton D.L."/>
            <person name="Alikhan N.F."/>
            <person name="Baker D."/>
            <person name="Gharbi K."/>
            <person name="Hall N."/>
            <person name="Watson M."/>
            <person name="Adriaenssens E.M."/>
            <person name="Foster-Nyarko E."/>
            <person name="Jarju S."/>
            <person name="Secka A."/>
            <person name="Antonio M."/>
            <person name="Oren A."/>
            <person name="Chaudhuri R.R."/>
            <person name="La Ragione R."/>
            <person name="Hildebrand F."/>
            <person name="Pallen M.J."/>
        </authorList>
    </citation>
    <scope>NUCLEOTIDE SEQUENCE</scope>
    <source>
        <strain evidence="5">ChiGjej1B1-98</strain>
    </source>
</reference>
<dbReference type="GO" id="GO:0009103">
    <property type="term" value="P:lipopolysaccharide biosynthetic process"/>
    <property type="evidence" value="ECO:0007669"/>
    <property type="project" value="TreeGrafter"/>
</dbReference>
<protein>
    <submittedName>
        <fullName evidence="5">Glycosyltransferase</fullName>
        <ecNumber evidence="5">2.4.-.-</ecNumber>
    </submittedName>
</protein>
<proteinExistence type="predicted"/>
<dbReference type="PANTHER" id="PTHR46401">
    <property type="entry name" value="GLYCOSYLTRANSFERASE WBBK-RELATED"/>
    <property type="match status" value="1"/>
</dbReference>
<evidence type="ECO:0000259" key="4">
    <source>
        <dbReference type="Pfam" id="PF13439"/>
    </source>
</evidence>
<dbReference type="PANTHER" id="PTHR46401:SF2">
    <property type="entry name" value="GLYCOSYLTRANSFERASE WBBK-RELATED"/>
    <property type="match status" value="1"/>
</dbReference>
<dbReference type="GO" id="GO:0016757">
    <property type="term" value="F:glycosyltransferase activity"/>
    <property type="evidence" value="ECO:0007669"/>
    <property type="project" value="UniProtKB-KW"/>
</dbReference>
<keyword evidence="2 5" id="KW-0808">Transferase</keyword>
<keyword evidence="1 5" id="KW-0328">Glycosyltransferase</keyword>
<feature type="domain" description="Glycosyl transferase family 1" evidence="3">
    <location>
        <begin position="216"/>
        <end position="316"/>
    </location>
</feature>
<dbReference type="InterPro" id="IPR028098">
    <property type="entry name" value="Glyco_trans_4-like_N"/>
</dbReference>
<feature type="domain" description="Glycosyltransferase subfamily 4-like N-terminal" evidence="4">
    <location>
        <begin position="56"/>
        <end position="177"/>
    </location>
</feature>
<evidence type="ECO:0000256" key="1">
    <source>
        <dbReference type="ARBA" id="ARBA00022676"/>
    </source>
</evidence>
<dbReference type="InterPro" id="IPR001296">
    <property type="entry name" value="Glyco_trans_1"/>
</dbReference>
<dbReference type="AlphaFoldDB" id="A0A9D1YVF4"/>
<gene>
    <name evidence="5" type="ORF">H9830_09525</name>
</gene>
<dbReference type="Pfam" id="PF00534">
    <property type="entry name" value="Glycos_transf_1"/>
    <property type="match status" value="1"/>
</dbReference>
<name>A0A9D1YVF4_9MICO</name>
<dbReference type="EC" id="2.4.-.-" evidence="5"/>
<dbReference type="Pfam" id="PF13439">
    <property type="entry name" value="Glyco_transf_4"/>
    <property type="match status" value="1"/>
</dbReference>
<evidence type="ECO:0000313" key="6">
    <source>
        <dbReference type="Proteomes" id="UP000824005"/>
    </source>
</evidence>
<accession>A0A9D1YVF4</accession>
<evidence type="ECO:0000259" key="3">
    <source>
        <dbReference type="Pfam" id="PF00534"/>
    </source>
</evidence>
<dbReference type="EMBL" id="DXDC01000291">
    <property type="protein sequence ID" value="HIY66502.1"/>
    <property type="molecule type" value="Genomic_DNA"/>
</dbReference>